<keyword evidence="5 11" id="KW-0479">Metal-binding</keyword>
<comment type="function">
    <text evidence="11">Catalyzes the phosphorylation of the hydroxyl group of 4-methyl-5-beta-hydroxyethylthiazole (THZ).</text>
</comment>
<dbReference type="GO" id="GO:0009229">
    <property type="term" value="P:thiamine diphosphate biosynthetic process"/>
    <property type="evidence" value="ECO:0007669"/>
    <property type="project" value="UniProtKB-UniRule"/>
</dbReference>
<dbReference type="GO" id="GO:0004417">
    <property type="term" value="F:hydroxyethylthiazole kinase activity"/>
    <property type="evidence" value="ECO:0007669"/>
    <property type="project" value="UniProtKB-UniRule"/>
</dbReference>
<dbReference type="CDD" id="cd01170">
    <property type="entry name" value="THZ_kinase"/>
    <property type="match status" value="1"/>
</dbReference>
<dbReference type="InterPro" id="IPR029056">
    <property type="entry name" value="Ribokinase-like"/>
</dbReference>
<evidence type="ECO:0000313" key="12">
    <source>
        <dbReference type="EMBL" id="BCA95037.1"/>
    </source>
</evidence>
<comment type="pathway">
    <text evidence="3 11">Cofactor biosynthesis; thiamine diphosphate biosynthesis; 4-methyl-5-(2-phosphoethyl)-thiazole from 5-(2-hydroxyethyl)-4-methylthiazole: step 1/1.</text>
</comment>
<name>A0A6F8T4F1_9GAMM</name>
<keyword evidence="13" id="KW-1185">Reference proteome</keyword>
<evidence type="ECO:0000256" key="2">
    <source>
        <dbReference type="ARBA" id="ARBA00001946"/>
    </source>
</evidence>
<dbReference type="UniPathway" id="UPA00060">
    <property type="reaction ID" value="UER00139"/>
</dbReference>
<dbReference type="GO" id="GO:0000287">
    <property type="term" value="F:magnesium ion binding"/>
    <property type="evidence" value="ECO:0007669"/>
    <property type="project" value="UniProtKB-UniRule"/>
</dbReference>
<keyword evidence="4 11" id="KW-0808">Transferase</keyword>
<dbReference type="KEGG" id="lant:TUM19329_13980"/>
<proteinExistence type="inferred from homology"/>
<feature type="binding site" evidence="11">
    <location>
        <position position="164"/>
    </location>
    <ligand>
        <name>ATP</name>
        <dbReference type="ChEBI" id="CHEBI:30616"/>
    </ligand>
</feature>
<feature type="binding site" evidence="11">
    <location>
        <position position="44"/>
    </location>
    <ligand>
        <name>substrate</name>
    </ligand>
</feature>
<evidence type="ECO:0000256" key="11">
    <source>
        <dbReference type="HAMAP-Rule" id="MF_00228"/>
    </source>
</evidence>
<keyword evidence="8 11" id="KW-0067">ATP-binding</keyword>
<keyword evidence="9 11" id="KW-0460">Magnesium</keyword>
<evidence type="ECO:0000256" key="5">
    <source>
        <dbReference type="ARBA" id="ARBA00022723"/>
    </source>
</evidence>
<dbReference type="RefSeq" id="WP_173236741.1">
    <property type="nucleotide sequence ID" value="NZ_AP022839.1"/>
</dbReference>
<organism evidence="12 13">
    <name type="scientific">Legionella antarctica</name>
    <dbReference type="NCBI Taxonomy" id="2708020"/>
    <lineage>
        <taxon>Bacteria</taxon>
        <taxon>Pseudomonadati</taxon>
        <taxon>Pseudomonadota</taxon>
        <taxon>Gammaproteobacteria</taxon>
        <taxon>Legionellales</taxon>
        <taxon>Legionellaceae</taxon>
        <taxon>Legionella</taxon>
    </lineage>
</organism>
<dbReference type="InterPro" id="IPR000417">
    <property type="entry name" value="Hyethyz_kinase"/>
</dbReference>
<evidence type="ECO:0000313" key="13">
    <source>
        <dbReference type="Proteomes" id="UP000502894"/>
    </source>
</evidence>
<evidence type="ECO:0000256" key="1">
    <source>
        <dbReference type="ARBA" id="ARBA00001771"/>
    </source>
</evidence>
<evidence type="ECO:0000256" key="3">
    <source>
        <dbReference type="ARBA" id="ARBA00004868"/>
    </source>
</evidence>
<dbReference type="EC" id="2.7.1.50" evidence="11"/>
<protein>
    <recommendedName>
        <fullName evidence="11">Hydroxyethylthiazole kinase</fullName>
        <ecNumber evidence="11">2.7.1.50</ecNumber>
    </recommendedName>
    <alternativeName>
        <fullName evidence="11">4-methyl-5-beta-hydroxyethylthiazole kinase</fullName>
        <shortName evidence="11">TH kinase</shortName>
        <shortName evidence="11">Thz kinase</shortName>
    </alternativeName>
</protein>
<dbReference type="NCBIfam" id="NF006830">
    <property type="entry name" value="PRK09355.1"/>
    <property type="match status" value="1"/>
</dbReference>
<comment type="similarity">
    <text evidence="11">Belongs to the Thz kinase family.</text>
</comment>
<gene>
    <name evidence="11 12" type="primary">thiM</name>
    <name evidence="12" type="ORF">TUM19329_13980</name>
</gene>
<dbReference type="EMBL" id="AP022839">
    <property type="protein sequence ID" value="BCA95037.1"/>
    <property type="molecule type" value="Genomic_DNA"/>
</dbReference>
<dbReference type="AlphaFoldDB" id="A0A6F8T4F1"/>
<evidence type="ECO:0000256" key="7">
    <source>
        <dbReference type="ARBA" id="ARBA00022777"/>
    </source>
</evidence>
<keyword evidence="6 11" id="KW-0547">Nucleotide-binding</keyword>
<evidence type="ECO:0000256" key="4">
    <source>
        <dbReference type="ARBA" id="ARBA00022679"/>
    </source>
</evidence>
<dbReference type="GO" id="GO:0005524">
    <property type="term" value="F:ATP binding"/>
    <property type="evidence" value="ECO:0007669"/>
    <property type="project" value="UniProtKB-UniRule"/>
</dbReference>
<evidence type="ECO:0000256" key="6">
    <source>
        <dbReference type="ARBA" id="ARBA00022741"/>
    </source>
</evidence>
<comment type="cofactor">
    <cofactor evidence="2 11">
        <name>Mg(2+)</name>
        <dbReference type="ChEBI" id="CHEBI:18420"/>
    </cofactor>
</comment>
<dbReference type="Proteomes" id="UP000502894">
    <property type="component" value="Chromosome"/>
</dbReference>
<keyword evidence="10 11" id="KW-0784">Thiamine biosynthesis</keyword>
<reference evidence="12" key="1">
    <citation type="journal article" date="2020" name="Microbiol. Resour. Announc.">
        <title>Complete Genome Sequence of Novel Psychrotolerant Legionella Strain TUM19329, Isolated from Antarctic Lake Sediment.</title>
        <authorList>
            <person name="Shimada S."/>
            <person name="Nakai R."/>
            <person name="Aoki K."/>
            <person name="Shimoeda N."/>
            <person name="Ohno G."/>
            <person name="Miyazaki Y."/>
            <person name="Kudoh S."/>
            <person name="Imura S."/>
            <person name="Watanabe K."/>
            <person name="Ishii Y."/>
            <person name="Tateda K."/>
        </authorList>
    </citation>
    <scope>NUCLEOTIDE SEQUENCE [LARGE SCALE GENOMIC DNA]</scope>
    <source>
        <strain evidence="12">TUM19329</strain>
    </source>
</reference>
<keyword evidence="7 11" id="KW-0418">Kinase</keyword>
<dbReference type="GO" id="GO:0009228">
    <property type="term" value="P:thiamine biosynthetic process"/>
    <property type="evidence" value="ECO:0007669"/>
    <property type="project" value="UniProtKB-KW"/>
</dbReference>
<feature type="binding site" evidence="11">
    <location>
        <position position="118"/>
    </location>
    <ligand>
        <name>ATP</name>
        <dbReference type="ChEBI" id="CHEBI:30616"/>
    </ligand>
</feature>
<evidence type="ECO:0000256" key="8">
    <source>
        <dbReference type="ARBA" id="ARBA00022840"/>
    </source>
</evidence>
<comment type="catalytic activity">
    <reaction evidence="1 11">
        <text>5-(2-hydroxyethyl)-4-methylthiazole + ATP = 4-methyl-5-(2-phosphooxyethyl)-thiazole + ADP + H(+)</text>
        <dbReference type="Rhea" id="RHEA:24212"/>
        <dbReference type="ChEBI" id="CHEBI:15378"/>
        <dbReference type="ChEBI" id="CHEBI:17957"/>
        <dbReference type="ChEBI" id="CHEBI:30616"/>
        <dbReference type="ChEBI" id="CHEBI:58296"/>
        <dbReference type="ChEBI" id="CHEBI:456216"/>
        <dbReference type="EC" id="2.7.1.50"/>
    </reaction>
</comment>
<evidence type="ECO:0000256" key="9">
    <source>
        <dbReference type="ARBA" id="ARBA00022842"/>
    </source>
</evidence>
<evidence type="ECO:0000256" key="10">
    <source>
        <dbReference type="ARBA" id="ARBA00022977"/>
    </source>
</evidence>
<dbReference type="HAMAP" id="MF_00228">
    <property type="entry name" value="Thz_kinase"/>
    <property type="match status" value="1"/>
</dbReference>
<accession>A0A6F8T4F1</accession>
<dbReference type="Gene3D" id="3.40.1190.20">
    <property type="match status" value="1"/>
</dbReference>
<feature type="binding site" evidence="11">
    <location>
        <position position="191"/>
    </location>
    <ligand>
        <name>substrate</name>
    </ligand>
</feature>
<dbReference type="SUPFAM" id="SSF53613">
    <property type="entry name" value="Ribokinase-like"/>
    <property type="match status" value="1"/>
</dbReference>
<dbReference type="Pfam" id="PF02110">
    <property type="entry name" value="HK"/>
    <property type="match status" value="1"/>
</dbReference>
<dbReference type="PIRSF" id="PIRSF000513">
    <property type="entry name" value="Thz_kinase"/>
    <property type="match status" value="1"/>
</dbReference>
<sequence>MIEQIKSSLLILREKRPLVLCLTNYVTMDFMANCLLALGAAPIMSESIDELEELTNISHALYINIGTLNKQFMERAVFAAKIANSLQKPVIIDPVGSGASKLRTSAVHQLLPFTHIIRGNASEIISLSGTNSSTKGVESMDSVENAIASGMVLAKDLAKTIVISGPKDFITDGSQSHTLPFGSNLMPLITGMGCTMTAVISAFVSCNTNLFQATTYATAYFGLCGQLAHQKSEAPGFFRQEFINNLFSPDWNYFSEIFTQMSS</sequence>
<dbReference type="PRINTS" id="PR01099">
    <property type="entry name" value="HYETHTZKNASE"/>
</dbReference>